<dbReference type="Gene3D" id="3.30.565.10">
    <property type="entry name" value="Histidine kinase-like ATPase, C-terminal domain"/>
    <property type="match status" value="1"/>
</dbReference>
<dbReference type="Pfam" id="PF00027">
    <property type="entry name" value="cNMP_binding"/>
    <property type="match status" value="1"/>
</dbReference>
<evidence type="ECO:0000313" key="6">
    <source>
        <dbReference type="Proteomes" id="UP000308528"/>
    </source>
</evidence>
<evidence type="ECO:0000256" key="1">
    <source>
        <dbReference type="ARBA" id="ARBA00000085"/>
    </source>
</evidence>
<name>A0A4S4N8P7_9BACT</name>
<dbReference type="Gene3D" id="1.10.287.130">
    <property type="match status" value="1"/>
</dbReference>
<organism evidence="5 6">
    <name type="scientific">Neolewinella litorea</name>
    <dbReference type="NCBI Taxonomy" id="2562452"/>
    <lineage>
        <taxon>Bacteria</taxon>
        <taxon>Pseudomonadati</taxon>
        <taxon>Bacteroidota</taxon>
        <taxon>Saprospiria</taxon>
        <taxon>Saprospirales</taxon>
        <taxon>Lewinellaceae</taxon>
        <taxon>Neolewinella</taxon>
    </lineage>
</organism>
<gene>
    <name evidence="5" type="ORF">E4021_17215</name>
</gene>
<dbReference type="InterPro" id="IPR014710">
    <property type="entry name" value="RmlC-like_jellyroll"/>
</dbReference>
<dbReference type="PRINTS" id="PR00344">
    <property type="entry name" value="BCTRLSENSOR"/>
</dbReference>
<dbReference type="InterPro" id="IPR003594">
    <property type="entry name" value="HATPase_dom"/>
</dbReference>
<evidence type="ECO:0000259" key="3">
    <source>
        <dbReference type="PROSITE" id="PS50042"/>
    </source>
</evidence>
<evidence type="ECO:0000256" key="2">
    <source>
        <dbReference type="ARBA" id="ARBA00012438"/>
    </source>
</evidence>
<dbReference type="PROSITE" id="PS50109">
    <property type="entry name" value="HIS_KIN"/>
    <property type="match status" value="1"/>
</dbReference>
<protein>
    <recommendedName>
        <fullName evidence="2">histidine kinase</fullName>
        <ecNumber evidence="2">2.7.13.3</ecNumber>
    </recommendedName>
</protein>
<feature type="domain" description="Cyclic nucleotide-binding" evidence="3">
    <location>
        <begin position="19"/>
        <end position="138"/>
    </location>
</feature>
<sequence length="470" mass="52986">MKKIEKTPDLLDQLRAFDLFEGVEDEALQWLIDRSDYVMYPKDTPIFQAGQKADHMQVLLRGGYVVRRENKGRKQELGMWKAPAVGGVLPFSRMKDTQADGVCLEDTYVLLLHRGCFVEMVNISYELTQALVTVMTNRVRDFQQMRLMDEKLMALGKMSAGLAHELNNPASAMVRSSRELHRHLVQTPERFKAAITMRVEESAVDRINEILFERVAAAPDEPELGLMEREERSDDINDWLADHGVAEIATLVDTFADWHFTVEHLDRIAEVIPREALSPVLQWIETNLTTESLVTEIQAASNRIAELVQSIKVYSHMDQEPSLEPVDIHEGIRSTVTMLNHVLKKKNITLQKKLAQDIPPVKALAGELNQVWTNLLSNAIDALPQSGGRLVIRTFHERDCVCVEVEDNGPGIPEDIQSRIFEPFFTTKGIGEGTGMGLDIVRRVIDHHNGSVSLSSKPGCTVFKVCFPVQ</sequence>
<reference evidence="5 6" key="1">
    <citation type="submission" date="2019-04" db="EMBL/GenBank/DDBJ databases">
        <title>Lewinella litorea sp. nov., isolated from a marine sand.</title>
        <authorList>
            <person name="Yoon J.-H."/>
        </authorList>
    </citation>
    <scope>NUCLEOTIDE SEQUENCE [LARGE SCALE GENOMIC DNA]</scope>
    <source>
        <strain evidence="5 6">HSMS-39</strain>
    </source>
</reference>
<comment type="catalytic activity">
    <reaction evidence="1">
        <text>ATP + protein L-histidine = ADP + protein N-phospho-L-histidine.</text>
        <dbReference type="EC" id="2.7.13.3"/>
    </reaction>
</comment>
<dbReference type="RefSeq" id="WP_136460644.1">
    <property type="nucleotide sequence ID" value="NZ_SRSF01000014.1"/>
</dbReference>
<dbReference type="CDD" id="cd00038">
    <property type="entry name" value="CAP_ED"/>
    <property type="match status" value="1"/>
</dbReference>
<dbReference type="PROSITE" id="PS50042">
    <property type="entry name" value="CNMP_BINDING_3"/>
    <property type="match status" value="1"/>
</dbReference>
<dbReference type="EMBL" id="SRSF01000014">
    <property type="protein sequence ID" value="THH34935.1"/>
    <property type="molecule type" value="Genomic_DNA"/>
</dbReference>
<dbReference type="OrthoDB" id="9806995at2"/>
<evidence type="ECO:0000259" key="4">
    <source>
        <dbReference type="PROSITE" id="PS50109"/>
    </source>
</evidence>
<accession>A0A4S4N8P7</accession>
<dbReference type="InterPro" id="IPR004358">
    <property type="entry name" value="Sig_transdc_His_kin-like_C"/>
</dbReference>
<feature type="domain" description="Histidine kinase" evidence="4">
    <location>
        <begin position="273"/>
        <end position="470"/>
    </location>
</feature>
<dbReference type="SMART" id="SM00387">
    <property type="entry name" value="HATPase_c"/>
    <property type="match status" value="1"/>
</dbReference>
<dbReference type="InterPro" id="IPR000595">
    <property type="entry name" value="cNMP-bd_dom"/>
</dbReference>
<proteinExistence type="predicted"/>
<keyword evidence="6" id="KW-1185">Reference proteome</keyword>
<dbReference type="GO" id="GO:0004673">
    <property type="term" value="F:protein histidine kinase activity"/>
    <property type="evidence" value="ECO:0007669"/>
    <property type="project" value="UniProtKB-EC"/>
</dbReference>
<comment type="caution">
    <text evidence="5">The sequence shown here is derived from an EMBL/GenBank/DDBJ whole genome shotgun (WGS) entry which is preliminary data.</text>
</comment>
<dbReference type="AlphaFoldDB" id="A0A4S4N8P7"/>
<dbReference type="Pfam" id="PF02518">
    <property type="entry name" value="HATPase_c"/>
    <property type="match status" value="1"/>
</dbReference>
<dbReference type="SUPFAM" id="SSF55874">
    <property type="entry name" value="ATPase domain of HSP90 chaperone/DNA topoisomerase II/histidine kinase"/>
    <property type="match status" value="1"/>
</dbReference>
<dbReference type="PANTHER" id="PTHR43065:SF48">
    <property type="entry name" value="HISTIDINE KINASE"/>
    <property type="match status" value="1"/>
</dbReference>
<dbReference type="SUPFAM" id="SSF51206">
    <property type="entry name" value="cAMP-binding domain-like"/>
    <property type="match status" value="1"/>
</dbReference>
<dbReference type="EC" id="2.7.13.3" evidence="2"/>
<dbReference type="Proteomes" id="UP000308528">
    <property type="component" value="Unassembled WGS sequence"/>
</dbReference>
<dbReference type="Gene3D" id="2.60.120.10">
    <property type="entry name" value="Jelly Rolls"/>
    <property type="match status" value="1"/>
</dbReference>
<evidence type="ECO:0000313" key="5">
    <source>
        <dbReference type="EMBL" id="THH34935.1"/>
    </source>
</evidence>
<dbReference type="InterPro" id="IPR036890">
    <property type="entry name" value="HATPase_C_sf"/>
</dbReference>
<dbReference type="PANTHER" id="PTHR43065">
    <property type="entry name" value="SENSOR HISTIDINE KINASE"/>
    <property type="match status" value="1"/>
</dbReference>
<dbReference type="InterPro" id="IPR005467">
    <property type="entry name" value="His_kinase_dom"/>
</dbReference>
<dbReference type="InterPro" id="IPR018490">
    <property type="entry name" value="cNMP-bd_dom_sf"/>
</dbReference>